<dbReference type="SMART" id="SM00825">
    <property type="entry name" value="PKS_KS"/>
    <property type="match status" value="1"/>
</dbReference>
<organism evidence="9 10">
    <name type="scientific">Streptomyces lonarensis</name>
    <dbReference type="NCBI Taxonomy" id="700599"/>
    <lineage>
        <taxon>Bacteria</taxon>
        <taxon>Bacillati</taxon>
        <taxon>Actinomycetota</taxon>
        <taxon>Actinomycetes</taxon>
        <taxon>Kitasatosporales</taxon>
        <taxon>Streptomycetaceae</taxon>
        <taxon>Streptomyces</taxon>
    </lineage>
</organism>
<dbReference type="InterPro" id="IPR014030">
    <property type="entry name" value="Ketoacyl_synth_N"/>
</dbReference>
<reference evidence="9 10" key="1">
    <citation type="submission" date="2020-03" db="EMBL/GenBank/DDBJ databases">
        <title>Draft genome of Streptomyces sp. ventii, isolated from the Axial Seamount in the Pacific Ocean, and resequencing of the two type strains Streptomyces lonarensis strain NCL 716 and Streptomyces bohaiensis strain 11A07.</title>
        <authorList>
            <person name="Loughran R.M."/>
            <person name="Pfannmuller K.M."/>
            <person name="Wasson B.J."/>
            <person name="Deadmond M.C."/>
            <person name="Paddock B.E."/>
            <person name="Koyack M.J."/>
            <person name="Gallegos D.A."/>
            <person name="Mitchell E.A."/>
            <person name="Ushijima B."/>
            <person name="Saw J.H."/>
            <person name="Mcphail K.L."/>
            <person name="Videau P."/>
        </authorList>
    </citation>
    <scope>NUCLEOTIDE SEQUENCE [LARGE SCALE GENOMIC DNA]</scope>
    <source>
        <strain evidence="9 10">NCL716</strain>
    </source>
</reference>
<dbReference type="GO" id="GO:0004315">
    <property type="term" value="F:3-oxoacyl-[acyl-carrier-protein] synthase activity"/>
    <property type="evidence" value="ECO:0007669"/>
    <property type="project" value="InterPro"/>
</dbReference>
<dbReference type="InterPro" id="IPR006162">
    <property type="entry name" value="Ppantetheine_attach_site"/>
</dbReference>
<sequence>MAFRFPGADTPEELWRIVRDGEDRVVHWTDDQLRAAGVPESVRRAEGFVGATAPLGDIAGFDAAHFGITGREAEVVEPQQRLFLECAHHALENSGYGRERPGTRTGVFTATGSYLYPLQNYLLNNVLPDGVEEDWLSRLQALLGSHPDFNATRAAFRLGLTGPAVGVQTACSSSLVAVQLAAQSVLVGDCDIALAGAAAVHVPQVLGYRYVKGSILSRSGRLRAFDADADGTVAGNGVAAVVLKPLRRALADGDTVHGVIRGWGVTNDGSDKRAFTAPSARGQARAIRRALERAGVGAGTVGYLEAHGTGTFKGDPIEFEGATAAFRRDTDRAGYCALGSTKSNLGHLDTCSGLASLIKTLLVLKHATVPPMANFRRPNPALDLATSPFWIPREATPWPVSDTPRRAGVTSLGVGGTNVHLVVEEAPPAAPRGDRGAPLGVLPLSARSPAALTATVRAFRDHLRRHPQLDMGDLLTSTAGRAPGPYRVAAQGGTATEVAEELHRWLDGDAAAGPPPAGPTEPPPRAPRVGLLFSGQGGARPTAVRALYERYGAVREVLDHCDALHRERSGRPLLAPLLAPGDPDVPWPTDAAQPALFAVQCALLALWRRAGVRPEVVTGHSVGEFAALTAAGALTVEDGLWLTAERGRLMESRCEPGGMVAVLADAATAAALVAEVPRLEPAAVNGERNHVLAGPRSAVARLRELLTARQVPHRTLPVAQAFHTALLEPALPEFAEVLADTPFSPVTLPFVSGLDGVAREPGWTPDADHLLRQARQPVLFHAALHAVDAAGATALVEVGGGGLRGLARQALPETTAVATLRGGAGLDALRDAAATLHRAGAPVDWHELAEGGGGRRIPLPRHRFQHRTHWKGPEPTVAAAAEPPREGTDMAAEAEVREVLAHVVEVTSRALGDRSGAVGEDTSFLDLGADSLLMINVLRELEQTYRVKVAMRELFDEAVTPRLLAALVAGRRADAAAAAPAAIPAPEPGPIPAPAAAPVPTPVAPVAPVAPAPSTAPVAAAPVADPAAADPAAAAPAAVPPAAQPPSPATDHVTRQEMEELTRQVRQLSAIQLQLMEQLAQLLSRQVATSPTGEQR</sequence>
<dbReference type="SMART" id="SM00823">
    <property type="entry name" value="PKS_PP"/>
    <property type="match status" value="1"/>
</dbReference>
<feature type="region of interest" description="Disordered" evidence="6">
    <location>
        <begin position="1031"/>
        <end position="1056"/>
    </location>
</feature>
<keyword evidence="10" id="KW-1185">Reference proteome</keyword>
<evidence type="ECO:0000259" key="7">
    <source>
        <dbReference type="PROSITE" id="PS50075"/>
    </source>
</evidence>
<keyword evidence="4" id="KW-0045">Antibiotic biosynthesis</keyword>
<dbReference type="SUPFAM" id="SSF52151">
    <property type="entry name" value="FabD/lysophospholipase-like"/>
    <property type="match status" value="1"/>
</dbReference>
<dbReference type="PROSITE" id="PS52004">
    <property type="entry name" value="KS3_2"/>
    <property type="match status" value="1"/>
</dbReference>
<dbReference type="SMART" id="SM00827">
    <property type="entry name" value="PKS_AT"/>
    <property type="match status" value="1"/>
</dbReference>
<dbReference type="SUPFAM" id="SSF53901">
    <property type="entry name" value="Thiolase-like"/>
    <property type="match status" value="1"/>
</dbReference>
<keyword evidence="5 9" id="KW-0012">Acyltransferase</keyword>
<keyword evidence="3 9" id="KW-0808">Transferase</keyword>
<keyword evidence="1" id="KW-0596">Phosphopantetheine</keyword>
<dbReference type="Gene3D" id="3.30.70.3290">
    <property type="match status" value="1"/>
</dbReference>
<dbReference type="Pfam" id="PF02801">
    <property type="entry name" value="Ketoacyl-synt_C"/>
    <property type="match status" value="1"/>
</dbReference>
<feature type="domain" description="Carrier" evidence="7">
    <location>
        <begin position="894"/>
        <end position="972"/>
    </location>
</feature>
<evidence type="ECO:0000256" key="5">
    <source>
        <dbReference type="ARBA" id="ARBA00023315"/>
    </source>
</evidence>
<evidence type="ECO:0000259" key="8">
    <source>
        <dbReference type="PROSITE" id="PS52004"/>
    </source>
</evidence>
<evidence type="ECO:0000256" key="4">
    <source>
        <dbReference type="ARBA" id="ARBA00023194"/>
    </source>
</evidence>
<accession>A0A7X6D4J1</accession>
<dbReference type="GO" id="GO:0006633">
    <property type="term" value="P:fatty acid biosynthetic process"/>
    <property type="evidence" value="ECO:0007669"/>
    <property type="project" value="InterPro"/>
</dbReference>
<dbReference type="InterPro" id="IPR018201">
    <property type="entry name" value="Ketoacyl_synth_AS"/>
</dbReference>
<dbReference type="PANTHER" id="PTHR43775">
    <property type="entry name" value="FATTY ACID SYNTHASE"/>
    <property type="match status" value="1"/>
</dbReference>
<gene>
    <name evidence="9" type="ORF">HCN56_21360</name>
</gene>
<protein>
    <submittedName>
        <fullName evidence="9">Acyltransferase domain-containing protein</fullName>
    </submittedName>
</protein>
<dbReference type="InterPro" id="IPR001227">
    <property type="entry name" value="Ac_transferase_dom_sf"/>
</dbReference>
<dbReference type="InterPro" id="IPR050091">
    <property type="entry name" value="PKS_NRPS_Biosynth_Enz"/>
</dbReference>
<dbReference type="InterPro" id="IPR036736">
    <property type="entry name" value="ACP-like_sf"/>
</dbReference>
<dbReference type="GO" id="GO:0071770">
    <property type="term" value="P:DIM/DIP cell wall layer assembly"/>
    <property type="evidence" value="ECO:0007669"/>
    <property type="project" value="TreeGrafter"/>
</dbReference>
<name>A0A7X6D4J1_9ACTN</name>
<dbReference type="Gene3D" id="3.40.47.10">
    <property type="match status" value="1"/>
</dbReference>
<dbReference type="SUPFAM" id="SSF47336">
    <property type="entry name" value="ACP-like"/>
    <property type="match status" value="1"/>
</dbReference>
<evidence type="ECO:0000313" key="9">
    <source>
        <dbReference type="EMBL" id="NJQ08061.1"/>
    </source>
</evidence>
<feature type="domain" description="Ketosynthase family 3 (KS3)" evidence="8">
    <location>
        <begin position="1"/>
        <end position="425"/>
    </location>
</feature>
<dbReference type="PROSITE" id="PS00012">
    <property type="entry name" value="PHOSPHOPANTETHEINE"/>
    <property type="match status" value="1"/>
</dbReference>
<dbReference type="GO" id="GO:0031177">
    <property type="term" value="F:phosphopantetheine binding"/>
    <property type="evidence" value="ECO:0007669"/>
    <property type="project" value="InterPro"/>
</dbReference>
<evidence type="ECO:0000256" key="3">
    <source>
        <dbReference type="ARBA" id="ARBA00022679"/>
    </source>
</evidence>
<dbReference type="InterPro" id="IPR016036">
    <property type="entry name" value="Malonyl_transacylase_ACP-bd"/>
</dbReference>
<dbReference type="Pfam" id="PF00698">
    <property type="entry name" value="Acyl_transf_1"/>
    <property type="match status" value="1"/>
</dbReference>
<dbReference type="Pfam" id="PF16197">
    <property type="entry name" value="KAsynt_C_assoc"/>
    <property type="match status" value="1"/>
</dbReference>
<dbReference type="InterPro" id="IPR009081">
    <property type="entry name" value="PP-bd_ACP"/>
</dbReference>
<comment type="caution">
    <text evidence="9">The sequence shown here is derived from an EMBL/GenBank/DDBJ whole genome shotgun (WGS) entry which is preliminary data.</text>
</comment>
<evidence type="ECO:0000313" key="10">
    <source>
        <dbReference type="Proteomes" id="UP000578686"/>
    </source>
</evidence>
<keyword evidence="2" id="KW-0597">Phosphoprotein</keyword>
<dbReference type="InterPro" id="IPR014043">
    <property type="entry name" value="Acyl_transferase_dom"/>
</dbReference>
<dbReference type="GO" id="GO:0004312">
    <property type="term" value="F:fatty acid synthase activity"/>
    <property type="evidence" value="ECO:0007669"/>
    <property type="project" value="TreeGrafter"/>
</dbReference>
<dbReference type="CDD" id="cd00833">
    <property type="entry name" value="PKS"/>
    <property type="match status" value="1"/>
</dbReference>
<evidence type="ECO:0000256" key="6">
    <source>
        <dbReference type="SAM" id="MobiDB-lite"/>
    </source>
</evidence>
<dbReference type="InterPro" id="IPR016039">
    <property type="entry name" value="Thiolase-like"/>
</dbReference>
<dbReference type="Proteomes" id="UP000578686">
    <property type="component" value="Unassembled WGS sequence"/>
</dbReference>
<dbReference type="Pfam" id="PF00550">
    <property type="entry name" value="PP-binding"/>
    <property type="match status" value="1"/>
</dbReference>
<dbReference type="GO" id="GO:0005737">
    <property type="term" value="C:cytoplasm"/>
    <property type="evidence" value="ECO:0007669"/>
    <property type="project" value="TreeGrafter"/>
</dbReference>
<dbReference type="InterPro" id="IPR020841">
    <property type="entry name" value="PKS_Beta-ketoAc_synthase_dom"/>
</dbReference>
<feature type="compositionally biased region" description="Pro residues" evidence="6">
    <location>
        <begin position="1038"/>
        <end position="1048"/>
    </location>
</feature>
<dbReference type="Gene3D" id="3.40.366.10">
    <property type="entry name" value="Malonyl-Coenzyme A Acyl Carrier Protein, domain 2"/>
    <property type="match status" value="1"/>
</dbReference>
<dbReference type="InterPro" id="IPR014031">
    <property type="entry name" value="Ketoacyl_synth_C"/>
</dbReference>
<dbReference type="InterPro" id="IPR032821">
    <property type="entry name" value="PKS_assoc"/>
</dbReference>
<dbReference type="PANTHER" id="PTHR43775:SF37">
    <property type="entry name" value="SI:DKEY-61P9.11"/>
    <property type="match status" value="1"/>
</dbReference>
<dbReference type="InterPro" id="IPR016035">
    <property type="entry name" value="Acyl_Trfase/lysoPLipase"/>
</dbReference>
<dbReference type="InterPro" id="IPR020806">
    <property type="entry name" value="PKS_PP-bd"/>
</dbReference>
<dbReference type="GO" id="GO:0005886">
    <property type="term" value="C:plasma membrane"/>
    <property type="evidence" value="ECO:0007669"/>
    <property type="project" value="TreeGrafter"/>
</dbReference>
<evidence type="ECO:0000256" key="1">
    <source>
        <dbReference type="ARBA" id="ARBA00022450"/>
    </source>
</evidence>
<dbReference type="AlphaFoldDB" id="A0A7X6D4J1"/>
<dbReference type="PROSITE" id="PS50075">
    <property type="entry name" value="CARRIER"/>
    <property type="match status" value="1"/>
</dbReference>
<dbReference type="EMBL" id="JAAVJD010000236">
    <property type="protein sequence ID" value="NJQ08061.1"/>
    <property type="molecule type" value="Genomic_DNA"/>
</dbReference>
<dbReference type="Gene3D" id="1.10.1200.10">
    <property type="entry name" value="ACP-like"/>
    <property type="match status" value="1"/>
</dbReference>
<proteinExistence type="predicted"/>
<evidence type="ECO:0000256" key="2">
    <source>
        <dbReference type="ARBA" id="ARBA00022553"/>
    </source>
</evidence>
<dbReference type="GO" id="GO:0017000">
    <property type="term" value="P:antibiotic biosynthetic process"/>
    <property type="evidence" value="ECO:0007669"/>
    <property type="project" value="UniProtKB-KW"/>
</dbReference>
<dbReference type="Pfam" id="PF00109">
    <property type="entry name" value="ketoacyl-synt"/>
    <property type="match status" value="1"/>
</dbReference>
<dbReference type="PROSITE" id="PS00606">
    <property type="entry name" value="KS3_1"/>
    <property type="match status" value="1"/>
</dbReference>
<dbReference type="SUPFAM" id="SSF55048">
    <property type="entry name" value="Probable ACP-binding domain of malonyl-CoA ACP transacylase"/>
    <property type="match status" value="1"/>
</dbReference>